<comment type="caution">
    <text evidence="3">The sequence shown here is derived from an EMBL/GenBank/DDBJ whole genome shotgun (WGS) entry which is preliminary data.</text>
</comment>
<feature type="transmembrane region" description="Helical" evidence="1">
    <location>
        <begin position="12"/>
        <end position="31"/>
    </location>
</feature>
<evidence type="ECO:0000259" key="2">
    <source>
        <dbReference type="Pfam" id="PF05232"/>
    </source>
</evidence>
<dbReference type="EMBL" id="JACIIX010000001">
    <property type="protein sequence ID" value="MBB6208672.1"/>
    <property type="molecule type" value="Genomic_DNA"/>
</dbReference>
<sequence>MRTPWDRLRQAVSFELLGLMIATPLGAWVFDAKPEDFGVLVIIGASMATGWNYLFNWLFDHALLRWQGHVRKTVPQRVIHAIAFEAGLTVGFLPVTAWWLGVSLWEALLVDIAFSAFYLVYAFVFTWAYDTVFPVRTTATASASEDAAA</sequence>
<evidence type="ECO:0000313" key="4">
    <source>
        <dbReference type="Proteomes" id="UP000544872"/>
    </source>
</evidence>
<keyword evidence="4" id="KW-1185">Reference proteome</keyword>
<protein>
    <submittedName>
        <fullName evidence="3">Putative membrane protein</fullName>
    </submittedName>
</protein>
<dbReference type="Proteomes" id="UP000544872">
    <property type="component" value="Unassembled WGS sequence"/>
</dbReference>
<reference evidence="3 4" key="1">
    <citation type="submission" date="2020-08" db="EMBL/GenBank/DDBJ databases">
        <title>Genomic Encyclopedia of Type Strains, Phase IV (KMG-IV): sequencing the most valuable type-strain genomes for metagenomic binning, comparative biology and taxonomic classification.</title>
        <authorList>
            <person name="Goeker M."/>
        </authorList>
    </citation>
    <scope>NUCLEOTIDE SEQUENCE [LARGE SCALE GENOMIC DNA]</scope>
    <source>
        <strain evidence="3 4">DSM 11590</strain>
    </source>
</reference>
<feature type="transmembrane region" description="Helical" evidence="1">
    <location>
        <begin position="78"/>
        <end position="101"/>
    </location>
</feature>
<accession>A0A7W9ZBY8</accession>
<feature type="transmembrane region" description="Helical" evidence="1">
    <location>
        <begin position="107"/>
        <end position="129"/>
    </location>
</feature>
<feature type="transmembrane region" description="Helical" evidence="1">
    <location>
        <begin position="37"/>
        <end position="58"/>
    </location>
</feature>
<keyword evidence="1" id="KW-0812">Transmembrane</keyword>
<dbReference type="InterPro" id="IPR007896">
    <property type="entry name" value="BTP_bacteria"/>
</dbReference>
<gene>
    <name evidence="3" type="ORF">FHS48_000053</name>
</gene>
<keyword evidence="1" id="KW-1133">Transmembrane helix</keyword>
<evidence type="ECO:0000313" key="3">
    <source>
        <dbReference type="EMBL" id="MBB6208672.1"/>
    </source>
</evidence>
<evidence type="ECO:0000256" key="1">
    <source>
        <dbReference type="SAM" id="Phobius"/>
    </source>
</evidence>
<organism evidence="3 4">
    <name type="scientific">Novispirillum itersonii</name>
    <name type="common">Aquaspirillum itersonii</name>
    <dbReference type="NCBI Taxonomy" id="189"/>
    <lineage>
        <taxon>Bacteria</taxon>
        <taxon>Pseudomonadati</taxon>
        <taxon>Pseudomonadota</taxon>
        <taxon>Alphaproteobacteria</taxon>
        <taxon>Rhodospirillales</taxon>
        <taxon>Novispirillaceae</taxon>
        <taxon>Novispirillum</taxon>
    </lineage>
</organism>
<feature type="domain" description="Chlorhexidine efflux transporter" evidence="2">
    <location>
        <begin position="2"/>
        <end position="64"/>
    </location>
</feature>
<dbReference type="RefSeq" id="WP_184259845.1">
    <property type="nucleotide sequence ID" value="NZ_JACIIX010000001.1"/>
</dbReference>
<name>A0A7W9ZBY8_NOVIT</name>
<feature type="domain" description="Chlorhexidine efflux transporter" evidence="2">
    <location>
        <begin position="72"/>
        <end position="134"/>
    </location>
</feature>
<dbReference type="InterPro" id="IPR058208">
    <property type="entry name" value="PACE"/>
</dbReference>
<dbReference type="NCBIfam" id="NF033664">
    <property type="entry name" value="PACE_transport"/>
    <property type="match status" value="1"/>
</dbReference>
<dbReference type="AlphaFoldDB" id="A0A7W9ZBY8"/>
<dbReference type="Pfam" id="PF05232">
    <property type="entry name" value="BTP"/>
    <property type="match status" value="2"/>
</dbReference>
<proteinExistence type="predicted"/>
<keyword evidence="1" id="KW-0472">Membrane</keyword>